<name>A0A0D2BI42_9EURO</name>
<evidence type="ECO:0000256" key="5">
    <source>
        <dbReference type="ARBA" id="ARBA00022801"/>
    </source>
</evidence>
<dbReference type="GO" id="GO:0008061">
    <property type="term" value="F:chitin binding"/>
    <property type="evidence" value="ECO:0007669"/>
    <property type="project" value="UniProtKB-UniRule"/>
</dbReference>
<dbReference type="AlphaFoldDB" id="A0A0D2BI42"/>
<evidence type="ECO:0000259" key="11">
    <source>
        <dbReference type="PROSITE" id="PS51677"/>
    </source>
</evidence>
<dbReference type="HOGENOM" id="CLU_457108_0_0_1"/>
<comment type="caution">
    <text evidence="8">Lacks conserved residue(s) required for the propagation of feature annotation.</text>
</comment>
<dbReference type="SUPFAM" id="SSF88713">
    <property type="entry name" value="Glycoside hydrolase/deacetylase"/>
    <property type="match status" value="1"/>
</dbReference>
<dbReference type="InterPro" id="IPR002509">
    <property type="entry name" value="NODB_dom"/>
</dbReference>
<evidence type="ECO:0000256" key="3">
    <source>
        <dbReference type="ARBA" id="ARBA00022723"/>
    </source>
</evidence>
<feature type="chain" id="PRO_5002249850" description="NodB homology domain-containing protein" evidence="9">
    <location>
        <begin position="30"/>
        <end position="597"/>
    </location>
</feature>
<gene>
    <name evidence="12" type="ORF">PV05_10646</name>
</gene>
<evidence type="ECO:0008006" key="14">
    <source>
        <dbReference type="Google" id="ProtNLM"/>
    </source>
</evidence>
<keyword evidence="4 9" id="KW-0732">Signal</keyword>
<dbReference type="EMBL" id="KN847322">
    <property type="protein sequence ID" value="KIW51981.1"/>
    <property type="molecule type" value="Genomic_DNA"/>
</dbReference>
<feature type="disulfide bond" evidence="8">
    <location>
        <begin position="209"/>
        <end position="224"/>
    </location>
</feature>
<dbReference type="OrthoDB" id="407355at2759"/>
<dbReference type="SUPFAM" id="SSF57016">
    <property type="entry name" value="Plant lectins/antimicrobial peptides"/>
    <property type="match status" value="2"/>
</dbReference>
<dbReference type="SMART" id="SM00270">
    <property type="entry name" value="ChtBD1"/>
    <property type="match status" value="2"/>
</dbReference>
<sequence>MREMAGAVRASSFLLLLVHHLLSSSLSYSRPITLVQSSPRFHLGLEPSVFININTPAPFTCFSWSVVLGYPLVSIPRLHLYFGSGLTHTMHSIVALLPLLLAPAANAAAMPQISPTTGTSMQRPIVFPRQSSPEDVRCGPSIGLRCDASDPGSGWCCSSSGYCGNGPEYCGTGCQVAYGKCAIGDPENRPPPTSIAARPSPTAFPGQRCGAENGNLQCPAGLCCSHAGYCGYTTDFCSVPWNCQREYGWCDSAESPNGYNLANEPRPKIGQVPYGTLITTCTTPNAIALTYDDGPSNNTEKLLEILKKHDAKATFFVAGITNGKGEIDHEEKWVKTIRRMVMEGHQVGSHTWSHADIENMTSPTRRSEIAKNERAMVNILNKYPTYMRPPYVKCSNTTSCLSDVNTMGYHAISYSLDSTDWMHSDDLNAMKAAFDDALNKTAPDGNMLLIQHDTIRTSSIDLTNHVLDAIKRRGWKAVTVRDCLEDNAENWYRMPEWTTPSSMAKDGCVVSGSGFCGRLDLFSNRLECYKSAEKCYKQTADCKNAKTDDKGDKNTRPCELMDKICKDQTLFCKSCGKSATGSSACETNNFDVDNRVR</sequence>
<feature type="domain" description="NodB homology" evidence="11">
    <location>
        <begin position="285"/>
        <end position="478"/>
    </location>
</feature>
<feature type="disulfide bond" evidence="8">
    <location>
        <begin position="223"/>
        <end position="237"/>
    </location>
</feature>
<protein>
    <recommendedName>
        <fullName evidence="14">NodB homology domain-containing protein</fullName>
    </recommendedName>
</protein>
<evidence type="ECO:0000313" key="12">
    <source>
        <dbReference type="EMBL" id="KIW51981.1"/>
    </source>
</evidence>
<dbReference type="CDD" id="cd00035">
    <property type="entry name" value="ChtBD1"/>
    <property type="match status" value="1"/>
</dbReference>
<dbReference type="STRING" id="348802.A0A0D2BI42"/>
<dbReference type="Pfam" id="PF00187">
    <property type="entry name" value="Chitin_bind_1"/>
    <property type="match status" value="1"/>
</dbReference>
<organism evidence="12 13">
    <name type="scientific">Exophiala xenobiotica</name>
    <dbReference type="NCBI Taxonomy" id="348802"/>
    <lineage>
        <taxon>Eukaryota</taxon>
        <taxon>Fungi</taxon>
        <taxon>Dikarya</taxon>
        <taxon>Ascomycota</taxon>
        <taxon>Pezizomycotina</taxon>
        <taxon>Eurotiomycetes</taxon>
        <taxon>Chaetothyriomycetidae</taxon>
        <taxon>Chaetothyriales</taxon>
        <taxon>Herpotrichiellaceae</taxon>
        <taxon>Exophiala</taxon>
    </lineage>
</organism>
<dbReference type="Pfam" id="PF01522">
    <property type="entry name" value="Polysacc_deac_1"/>
    <property type="match status" value="1"/>
</dbReference>
<evidence type="ECO:0000256" key="8">
    <source>
        <dbReference type="PROSITE-ProRule" id="PRU00261"/>
    </source>
</evidence>
<feature type="domain" description="Chitin-binding type-1" evidence="10">
    <location>
        <begin position="206"/>
        <end position="252"/>
    </location>
</feature>
<dbReference type="GO" id="GO:0005975">
    <property type="term" value="P:carbohydrate metabolic process"/>
    <property type="evidence" value="ECO:0007669"/>
    <property type="project" value="InterPro"/>
</dbReference>
<dbReference type="GeneID" id="25332554"/>
<dbReference type="RefSeq" id="XP_013312565.1">
    <property type="nucleotide sequence ID" value="XM_013457111.1"/>
</dbReference>
<evidence type="ECO:0000256" key="7">
    <source>
        <dbReference type="ARBA" id="ARBA00023285"/>
    </source>
</evidence>
<proteinExistence type="predicted"/>
<dbReference type="GO" id="GO:0016810">
    <property type="term" value="F:hydrolase activity, acting on carbon-nitrogen (but not peptide) bonds"/>
    <property type="evidence" value="ECO:0007669"/>
    <property type="project" value="InterPro"/>
</dbReference>
<evidence type="ECO:0000259" key="10">
    <source>
        <dbReference type="PROSITE" id="PS50941"/>
    </source>
</evidence>
<dbReference type="Gene3D" id="3.20.20.370">
    <property type="entry name" value="Glycoside hydrolase/deacetylase"/>
    <property type="match status" value="1"/>
</dbReference>
<accession>A0A0D2BI42</accession>
<dbReference type="Proteomes" id="UP000054342">
    <property type="component" value="Unassembled WGS sequence"/>
</dbReference>
<keyword evidence="3" id="KW-0479">Metal-binding</keyword>
<feature type="signal peptide" evidence="9">
    <location>
        <begin position="1"/>
        <end position="29"/>
    </location>
</feature>
<keyword evidence="7" id="KW-0170">Cobalt</keyword>
<keyword evidence="6" id="KW-0119">Carbohydrate metabolism</keyword>
<evidence type="ECO:0000256" key="2">
    <source>
        <dbReference type="ARBA" id="ARBA00022669"/>
    </source>
</evidence>
<feature type="disulfide bond" evidence="8">
    <location>
        <begin position="156"/>
        <end position="170"/>
    </location>
</feature>
<reference evidence="12 13" key="1">
    <citation type="submission" date="2015-01" db="EMBL/GenBank/DDBJ databases">
        <title>The Genome Sequence of Exophiala xenobiotica CBS118157.</title>
        <authorList>
            <consortium name="The Broad Institute Genomics Platform"/>
            <person name="Cuomo C."/>
            <person name="de Hoog S."/>
            <person name="Gorbushina A."/>
            <person name="Stielow B."/>
            <person name="Teixiera M."/>
            <person name="Abouelleil A."/>
            <person name="Chapman S.B."/>
            <person name="Priest M."/>
            <person name="Young S.K."/>
            <person name="Wortman J."/>
            <person name="Nusbaum C."/>
            <person name="Birren B."/>
        </authorList>
    </citation>
    <scope>NUCLEOTIDE SEQUENCE [LARGE SCALE GENOMIC DNA]</scope>
    <source>
        <strain evidence="12 13">CBS 118157</strain>
    </source>
</reference>
<dbReference type="GO" id="GO:0046872">
    <property type="term" value="F:metal ion binding"/>
    <property type="evidence" value="ECO:0007669"/>
    <property type="project" value="UniProtKB-KW"/>
</dbReference>
<evidence type="ECO:0000256" key="4">
    <source>
        <dbReference type="ARBA" id="ARBA00022729"/>
    </source>
</evidence>
<evidence type="ECO:0000256" key="1">
    <source>
        <dbReference type="ARBA" id="ARBA00001941"/>
    </source>
</evidence>
<keyword evidence="8" id="KW-1015">Disulfide bond</keyword>
<dbReference type="PANTHER" id="PTHR46471:SF2">
    <property type="entry name" value="CHITIN DEACETYLASE-RELATED"/>
    <property type="match status" value="1"/>
</dbReference>
<dbReference type="InterPro" id="IPR011330">
    <property type="entry name" value="Glyco_hydro/deAcase_b/a-brl"/>
</dbReference>
<feature type="domain" description="Chitin-binding type-1" evidence="10">
    <location>
        <begin position="135"/>
        <end position="183"/>
    </location>
</feature>
<dbReference type="InterPro" id="IPR036861">
    <property type="entry name" value="Endochitinase-like_sf"/>
</dbReference>
<dbReference type="InterPro" id="IPR001002">
    <property type="entry name" value="Chitin-bd_1"/>
</dbReference>
<comment type="cofactor">
    <cofactor evidence="1">
        <name>Co(2+)</name>
        <dbReference type="ChEBI" id="CHEBI:48828"/>
    </cofactor>
</comment>
<dbReference type="InterPro" id="IPR018371">
    <property type="entry name" value="Chitin-binding_1_CS"/>
</dbReference>
<dbReference type="CDD" id="cd11618">
    <property type="entry name" value="ChtBD1_1"/>
    <property type="match status" value="1"/>
</dbReference>
<dbReference type="PROSITE" id="PS50941">
    <property type="entry name" value="CHIT_BIND_I_2"/>
    <property type="match status" value="2"/>
</dbReference>
<keyword evidence="5" id="KW-0378">Hydrolase</keyword>
<dbReference type="PROSITE" id="PS00026">
    <property type="entry name" value="CHIT_BIND_I_1"/>
    <property type="match status" value="1"/>
</dbReference>
<dbReference type="Gene3D" id="3.30.60.10">
    <property type="entry name" value="Endochitinase-like"/>
    <property type="match status" value="2"/>
</dbReference>
<dbReference type="CDD" id="cd10951">
    <property type="entry name" value="CE4_ClCDA_like"/>
    <property type="match status" value="1"/>
</dbReference>
<dbReference type="PANTHER" id="PTHR46471">
    <property type="entry name" value="CHITIN DEACETYLASE"/>
    <property type="match status" value="1"/>
</dbReference>
<keyword evidence="13" id="KW-1185">Reference proteome</keyword>
<evidence type="ECO:0000313" key="13">
    <source>
        <dbReference type="Proteomes" id="UP000054342"/>
    </source>
</evidence>
<feature type="disulfide bond" evidence="8">
    <location>
        <begin position="218"/>
        <end position="230"/>
    </location>
</feature>
<evidence type="ECO:0000256" key="9">
    <source>
        <dbReference type="SAM" id="SignalP"/>
    </source>
</evidence>
<evidence type="ECO:0000256" key="6">
    <source>
        <dbReference type="ARBA" id="ARBA00023277"/>
    </source>
</evidence>
<dbReference type="PROSITE" id="PS51677">
    <property type="entry name" value="NODB"/>
    <property type="match status" value="1"/>
</dbReference>
<keyword evidence="2 8" id="KW-0147">Chitin-binding</keyword>